<feature type="compositionally biased region" description="Low complexity" evidence="16">
    <location>
        <begin position="103"/>
        <end position="120"/>
    </location>
</feature>
<feature type="compositionally biased region" description="Low complexity" evidence="16">
    <location>
        <begin position="307"/>
        <end position="318"/>
    </location>
</feature>
<feature type="domain" description="C2H2-type" evidence="17">
    <location>
        <begin position="565"/>
        <end position="592"/>
    </location>
</feature>
<comment type="subcellular location">
    <subcellularLocation>
        <location evidence="1">Nucleus</location>
    </subcellularLocation>
</comment>
<dbReference type="GO" id="GO:0045944">
    <property type="term" value="P:positive regulation of transcription by RNA polymerase II"/>
    <property type="evidence" value="ECO:0007669"/>
    <property type="project" value="TreeGrafter"/>
</dbReference>
<keyword evidence="3" id="KW-0597">Phosphoprotein</keyword>
<evidence type="ECO:0000313" key="18">
    <source>
        <dbReference type="EMBL" id="KAG5276795.1"/>
    </source>
</evidence>
<feature type="domain" description="C2H2-type" evidence="17">
    <location>
        <begin position="235"/>
        <end position="262"/>
    </location>
</feature>
<dbReference type="SMART" id="SM00355">
    <property type="entry name" value="ZnF_C2H2"/>
    <property type="match status" value="8"/>
</dbReference>
<evidence type="ECO:0000256" key="15">
    <source>
        <dbReference type="PROSITE-ProRule" id="PRU00042"/>
    </source>
</evidence>
<evidence type="ECO:0000256" key="10">
    <source>
        <dbReference type="ARBA" id="ARBA00023163"/>
    </source>
</evidence>
<dbReference type="PANTHER" id="PTHR24403">
    <property type="entry name" value="ZINC FINGER PROTEIN"/>
    <property type="match status" value="1"/>
</dbReference>
<dbReference type="PROSITE" id="PS50157">
    <property type="entry name" value="ZINC_FINGER_C2H2_2"/>
    <property type="match status" value="8"/>
</dbReference>
<keyword evidence="9" id="KW-0238">DNA-binding</keyword>
<evidence type="ECO:0000256" key="1">
    <source>
        <dbReference type="ARBA" id="ARBA00004123"/>
    </source>
</evidence>
<keyword evidence="5" id="KW-0677">Repeat</keyword>
<evidence type="ECO:0000256" key="13">
    <source>
        <dbReference type="ARBA" id="ARBA00064373"/>
    </source>
</evidence>
<gene>
    <name evidence="18" type="ORF">AALO_G00109810</name>
</gene>
<dbReference type="Proteomes" id="UP000823561">
    <property type="component" value="Chromosome 8"/>
</dbReference>
<organism evidence="18 19">
    <name type="scientific">Alosa alosa</name>
    <name type="common">allis shad</name>
    <dbReference type="NCBI Taxonomy" id="278164"/>
    <lineage>
        <taxon>Eukaryota</taxon>
        <taxon>Metazoa</taxon>
        <taxon>Chordata</taxon>
        <taxon>Craniata</taxon>
        <taxon>Vertebrata</taxon>
        <taxon>Euteleostomi</taxon>
        <taxon>Actinopterygii</taxon>
        <taxon>Neopterygii</taxon>
        <taxon>Teleostei</taxon>
        <taxon>Clupei</taxon>
        <taxon>Clupeiformes</taxon>
        <taxon>Clupeoidei</taxon>
        <taxon>Clupeidae</taxon>
        <taxon>Alosa</taxon>
    </lineage>
</organism>
<dbReference type="FunFam" id="3.30.160.60:FF:000049">
    <property type="entry name" value="transcriptional repressor CTCF isoform X1"/>
    <property type="match status" value="2"/>
</dbReference>
<evidence type="ECO:0000256" key="16">
    <source>
        <dbReference type="SAM" id="MobiDB-lite"/>
    </source>
</evidence>
<dbReference type="PANTHER" id="PTHR24403:SF66">
    <property type="entry name" value="ZINC FINGER PROTEIN 513"/>
    <property type="match status" value="1"/>
</dbReference>
<feature type="domain" description="C2H2-type" evidence="17">
    <location>
        <begin position="481"/>
        <end position="508"/>
    </location>
</feature>
<sequence length="773" mass="86011">MTREADWKMPRRKQQNPQPVKLDSEDDIGLETAASLTFESDLILGQDLDFTNSDNDGKGIGLDRYTADLGLPVFSLADEESSSYSRLSMESDTEEPRSERDALTTSAANASASTTPSSESAFPSYLACRACGRLSEDPLGTGLDLVGPYCLHCCKAGSLGVREGPGGYRRAAGGPAASRSEAAAEGLMDREGLGLVAGDDGSLLKLHSCHLCGFSSRYANHVKRHMKTHNGEKPYRCPLCTYASAQLVNLQRHLRIHTGEKPYKCQSCTFACSSLGNLKRHQRMHSATGGATVTAGMVAPPASSSAAAAAAAAPSPGGQQQGGGGRVTGGPRRSAVSGGHSLRRPLRSHRARREAARTSNNEMVSRNDLAHLPVGGGDGGFLQAFDGPRAEPQQHHQHQRPPDLHSPPPRPPPPPVPPQQPQPPASLPPLLFPFTCRLCGVALDDEDGSSAQICARCTLELLTKDSSGPGERSGGASERVYTCAACPFLTHYPNHLARHMKTHSGEKPYKCPQCDYASAHFDNLKRHHRVHTGEKPYKCHLCEYACGNLANLKRHQRVHSGAKPFQCALCSYSCNQSMNLKRHMLRHTGEKPHKCQECGYTTGHWDNYKRHQKKHGLAADGWVKEMMVEEEEEEMMVEEEEEEMMVEEEEEEMMVEEEEEEMMVEEEEEEMMVEEEEEEMMVEEEEEEMMVEEEEEEMMVEEEEEEMMVEEEEEEMMVEEEEEEMMVEEEEEEMMVEEEEEEMMVEEEEEEMLSPPVKHKCQECGYTTGHWDN</sequence>
<keyword evidence="19" id="KW-1185">Reference proteome</keyword>
<protein>
    <recommendedName>
        <fullName evidence="14">Zinc finger protein 513</fullName>
    </recommendedName>
</protein>
<dbReference type="InterPro" id="IPR036236">
    <property type="entry name" value="Znf_C2H2_sf"/>
</dbReference>
<feature type="region of interest" description="Disordered" evidence="16">
    <location>
        <begin position="307"/>
        <end position="427"/>
    </location>
</feature>
<feature type="compositionally biased region" description="Gly residues" evidence="16">
    <location>
        <begin position="319"/>
        <end position="328"/>
    </location>
</feature>
<evidence type="ECO:0000256" key="14">
    <source>
        <dbReference type="ARBA" id="ARBA00068683"/>
    </source>
</evidence>
<comment type="function">
    <text evidence="12">Transcriptional regulator that plays a role in retinal development and maintenance.</text>
</comment>
<feature type="compositionally biased region" description="Pro residues" evidence="16">
    <location>
        <begin position="404"/>
        <end position="427"/>
    </location>
</feature>
<comment type="subunit">
    <text evidence="13">Binds DNA. Can associate with the proximal promoter regions of PAX6 and SP4, and their known targets including ARR3, RHO, OPN1MW2 and OPN1SW.</text>
</comment>
<dbReference type="Pfam" id="PF00096">
    <property type="entry name" value="zf-C2H2"/>
    <property type="match status" value="5"/>
</dbReference>
<dbReference type="GO" id="GO:0008270">
    <property type="term" value="F:zinc ion binding"/>
    <property type="evidence" value="ECO:0007669"/>
    <property type="project" value="UniProtKB-KW"/>
</dbReference>
<feature type="domain" description="C2H2-type" evidence="17">
    <location>
        <begin position="207"/>
        <end position="234"/>
    </location>
</feature>
<evidence type="ECO:0000256" key="11">
    <source>
        <dbReference type="ARBA" id="ARBA00023242"/>
    </source>
</evidence>
<feature type="compositionally biased region" description="Basic residues" evidence="16">
    <location>
        <begin position="341"/>
        <end position="352"/>
    </location>
</feature>
<name>A0AAV6GPH4_9TELE</name>
<comment type="similarity">
    <text evidence="2">Belongs to the krueppel C2H2-type zinc-finger protein family.</text>
</comment>
<dbReference type="EMBL" id="JADWDJ010000008">
    <property type="protein sequence ID" value="KAG5276795.1"/>
    <property type="molecule type" value="Genomic_DNA"/>
</dbReference>
<dbReference type="FunFam" id="3.30.160.60:FF:000558">
    <property type="entry name" value="zinc finger protein 513 isoform X2"/>
    <property type="match status" value="1"/>
</dbReference>
<evidence type="ECO:0000313" key="19">
    <source>
        <dbReference type="Proteomes" id="UP000823561"/>
    </source>
</evidence>
<dbReference type="Gene3D" id="3.30.160.60">
    <property type="entry name" value="Classic Zinc Finger"/>
    <property type="match status" value="8"/>
</dbReference>
<evidence type="ECO:0000256" key="2">
    <source>
        <dbReference type="ARBA" id="ARBA00006991"/>
    </source>
</evidence>
<evidence type="ECO:0000256" key="9">
    <source>
        <dbReference type="ARBA" id="ARBA00023125"/>
    </source>
</evidence>
<dbReference type="GO" id="GO:0005634">
    <property type="term" value="C:nucleus"/>
    <property type="evidence" value="ECO:0007669"/>
    <property type="project" value="UniProtKB-SubCell"/>
</dbReference>
<dbReference type="FunFam" id="3.30.160.60:FF:000123">
    <property type="entry name" value="transcriptional repressor CTCF isoform X1"/>
    <property type="match status" value="1"/>
</dbReference>
<feature type="region of interest" description="Disordered" evidence="16">
    <location>
        <begin position="1"/>
        <end position="26"/>
    </location>
</feature>
<reference evidence="18" key="1">
    <citation type="submission" date="2020-10" db="EMBL/GenBank/DDBJ databases">
        <title>Chromosome-scale genome assembly of the Allis shad, Alosa alosa.</title>
        <authorList>
            <person name="Margot Z."/>
            <person name="Christophe K."/>
            <person name="Cabau C."/>
            <person name="Louis A."/>
            <person name="Berthelot C."/>
            <person name="Parey E."/>
            <person name="Roest Crollius H."/>
            <person name="Montfort J."/>
            <person name="Robinson-Rechavi M."/>
            <person name="Bucao C."/>
            <person name="Bouchez O."/>
            <person name="Gislard M."/>
            <person name="Lluch J."/>
            <person name="Milhes M."/>
            <person name="Lampietro C."/>
            <person name="Lopez Roques C."/>
            <person name="Donnadieu C."/>
            <person name="Braasch I."/>
            <person name="Desvignes T."/>
            <person name="Postlethwait J."/>
            <person name="Bobe J."/>
            <person name="Guiguen Y."/>
        </authorList>
    </citation>
    <scope>NUCLEOTIDE SEQUENCE</scope>
    <source>
        <strain evidence="18">M-15738</strain>
        <tissue evidence="18">Blood</tissue>
    </source>
</reference>
<feature type="region of interest" description="Disordered" evidence="16">
    <location>
        <begin position="82"/>
        <end position="120"/>
    </location>
</feature>
<feature type="domain" description="C2H2-type" evidence="17">
    <location>
        <begin position="593"/>
        <end position="615"/>
    </location>
</feature>
<evidence type="ECO:0000256" key="8">
    <source>
        <dbReference type="ARBA" id="ARBA00023015"/>
    </source>
</evidence>
<feature type="domain" description="C2H2-type" evidence="17">
    <location>
        <begin position="537"/>
        <end position="564"/>
    </location>
</feature>
<accession>A0AAV6GPH4</accession>
<keyword evidence="10" id="KW-0804">Transcription</keyword>
<dbReference type="PROSITE" id="PS00028">
    <property type="entry name" value="ZINC_FINGER_C2H2_1"/>
    <property type="match status" value="3"/>
</dbReference>
<keyword evidence="11" id="KW-0539">Nucleus</keyword>
<evidence type="ECO:0000256" key="6">
    <source>
        <dbReference type="ARBA" id="ARBA00022771"/>
    </source>
</evidence>
<dbReference type="FunFam" id="3.30.160.60:FF:001967">
    <property type="entry name" value="Ras-responsive element-binding protein"/>
    <property type="match status" value="1"/>
</dbReference>
<feature type="domain" description="C2H2-type" evidence="17">
    <location>
        <begin position="509"/>
        <end position="536"/>
    </location>
</feature>
<evidence type="ECO:0000259" key="17">
    <source>
        <dbReference type="PROSITE" id="PS50157"/>
    </source>
</evidence>
<feature type="compositionally biased region" description="Acidic residues" evidence="16">
    <location>
        <begin position="634"/>
        <end position="752"/>
    </location>
</feature>
<keyword evidence="6 15" id="KW-0863">Zinc-finger</keyword>
<evidence type="ECO:0000256" key="4">
    <source>
        <dbReference type="ARBA" id="ARBA00022723"/>
    </source>
</evidence>
<evidence type="ECO:0000256" key="5">
    <source>
        <dbReference type="ARBA" id="ARBA00022737"/>
    </source>
</evidence>
<keyword evidence="4" id="KW-0479">Metal-binding</keyword>
<feature type="region of interest" description="Disordered" evidence="16">
    <location>
        <begin position="634"/>
        <end position="773"/>
    </location>
</feature>
<keyword evidence="8" id="KW-0805">Transcription regulation</keyword>
<dbReference type="AlphaFoldDB" id="A0AAV6GPH4"/>
<keyword evidence="7" id="KW-0862">Zinc</keyword>
<feature type="domain" description="C2H2-type" evidence="17">
    <location>
        <begin position="263"/>
        <end position="290"/>
    </location>
</feature>
<dbReference type="FunFam" id="3.30.160.60:FF:000395">
    <property type="entry name" value="zinc finger protein 513"/>
    <property type="match status" value="1"/>
</dbReference>
<comment type="caution">
    <text evidence="18">The sequence shown here is derived from an EMBL/GenBank/DDBJ whole genome shotgun (WGS) entry which is preliminary data.</text>
</comment>
<proteinExistence type="inferred from homology"/>
<dbReference type="GO" id="GO:0000976">
    <property type="term" value="F:transcription cis-regulatory region binding"/>
    <property type="evidence" value="ECO:0007669"/>
    <property type="project" value="UniProtKB-ARBA"/>
</dbReference>
<evidence type="ECO:0000256" key="12">
    <source>
        <dbReference type="ARBA" id="ARBA00053347"/>
    </source>
</evidence>
<dbReference type="SUPFAM" id="SSF57667">
    <property type="entry name" value="beta-beta-alpha zinc fingers"/>
    <property type="match status" value="5"/>
</dbReference>
<dbReference type="InterPro" id="IPR013087">
    <property type="entry name" value="Znf_C2H2_type"/>
</dbReference>
<evidence type="ECO:0000256" key="7">
    <source>
        <dbReference type="ARBA" id="ARBA00022833"/>
    </source>
</evidence>
<evidence type="ECO:0000256" key="3">
    <source>
        <dbReference type="ARBA" id="ARBA00022553"/>
    </source>
</evidence>
<dbReference type="InterPro" id="IPR050688">
    <property type="entry name" value="Zinc_finger/UBP_domain"/>
</dbReference>